<feature type="domain" description="Methyltransferase type 11" evidence="4">
    <location>
        <begin position="50"/>
        <end position="139"/>
    </location>
</feature>
<dbReference type="Proteomes" id="UP000002008">
    <property type="component" value="Chromosome"/>
</dbReference>
<name>A9WHN3_CHLAA</name>
<evidence type="ECO:0000256" key="2">
    <source>
        <dbReference type="ARBA" id="ARBA00022679"/>
    </source>
</evidence>
<keyword evidence="1 5" id="KW-0489">Methyltransferase</keyword>
<sequence>MMFDLLLNRLSTTPELWNRLRWLVEAGFTGEHLAIARELRPWHGDHRRFLDLGCGTGEFAADFPAHRYIGVDPSLTYLRFAVRRRPGSYVAAGGEALPFADQTFDAGLILGVLHHLPDTTARLVMHEVYRVMRPGATILVMEDTPPPPGQNPLGHLMHALDRGGYIRHDADYQAMFGDGFDVVRHYPLRSGICDYAVYVLRRRP</sequence>
<reference evidence="6" key="1">
    <citation type="journal article" date="2011" name="BMC Genomics">
        <title>Complete genome sequence of the filamentous anoxygenic phototrophic bacterium Chloroflexus aurantiacus.</title>
        <authorList>
            <person name="Tang K.H."/>
            <person name="Barry K."/>
            <person name="Chertkov O."/>
            <person name="Dalin E."/>
            <person name="Han C.S."/>
            <person name="Hauser L.J."/>
            <person name="Honchak B.M."/>
            <person name="Karbach L.E."/>
            <person name="Land M.L."/>
            <person name="Lapidus A."/>
            <person name="Larimer F.W."/>
            <person name="Mikhailova N."/>
            <person name="Pitluck S."/>
            <person name="Pierson B.K."/>
            <person name="Blankenship R.E."/>
        </authorList>
    </citation>
    <scope>NUCLEOTIDE SEQUENCE [LARGE SCALE GENOMIC DNA]</scope>
    <source>
        <strain evidence="6">ATCC 29366 / DSM 635 / J-10-fl</strain>
    </source>
</reference>
<dbReference type="KEGG" id="cau:Caur_0919"/>
<evidence type="ECO:0000313" key="5">
    <source>
        <dbReference type="EMBL" id="ABY34151.1"/>
    </source>
</evidence>
<dbReference type="GO" id="GO:0032259">
    <property type="term" value="P:methylation"/>
    <property type="evidence" value="ECO:0007669"/>
    <property type="project" value="UniProtKB-KW"/>
</dbReference>
<dbReference type="PROSITE" id="PS01184">
    <property type="entry name" value="UBIE_2"/>
    <property type="match status" value="1"/>
</dbReference>
<keyword evidence="3" id="KW-0949">S-adenosyl-L-methionine</keyword>
<dbReference type="PANTHER" id="PTHR42912:SF93">
    <property type="entry name" value="N6-ADENOSINE-METHYLTRANSFERASE TMT1A"/>
    <property type="match status" value="1"/>
</dbReference>
<dbReference type="GO" id="GO:0008168">
    <property type="term" value="F:methyltransferase activity"/>
    <property type="evidence" value="ECO:0000318"/>
    <property type="project" value="GO_Central"/>
</dbReference>
<dbReference type="InterPro" id="IPR050508">
    <property type="entry name" value="Methyltransf_Superfamily"/>
</dbReference>
<dbReference type="InterPro" id="IPR013216">
    <property type="entry name" value="Methyltransf_11"/>
</dbReference>
<dbReference type="PANTHER" id="PTHR42912">
    <property type="entry name" value="METHYLTRANSFERASE"/>
    <property type="match status" value="1"/>
</dbReference>
<evidence type="ECO:0000256" key="1">
    <source>
        <dbReference type="ARBA" id="ARBA00022603"/>
    </source>
</evidence>
<keyword evidence="6" id="KW-1185">Reference proteome</keyword>
<evidence type="ECO:0000256" key="3">
    <source>
        <dbReference type="ARBA" id="ARBA00022691"/>
    </source>
</evidence>
<dbReference type="RefSeq" id="WP_012256807.1">
    <property type="nucleotide sequence ID" value="NC_010175.1"/>
</dbReference>
<evidence type="ECO:0000313" key="6">
    <source>
        <dbReference type="Proteomes" id="UP000002008"/>
    </source>
</evidence>
<dbReference type="PATRIC" id="fig|324602.8.peg.1054"/>
<dbReference type="HOGENOM" id="CLU_1239367_0_0_0"/>
<dbReference type="CDD" id="cd02440">
    <property type="entry name" value="AdoMet_MTases"/>
    <property type="match status" value="1"/>
</dbReference>
<dbReference type="Gene3D" id="3.40.50.150">
    <property type="entry name" value="Vaccinia Virus protein VP39"/>
    <property type="match status" value="1"/>
</dbReference>
<dbReference type="InParanoid" id="A9WHN3"/>
<dbReference type="AlphaFoldDB" id="A9WHN3"/>
<dbReference type="InterPro" id="IPR023576">
    <property type="entry name" value="UbiE/COQ5_MeTrFase_CS"/>
</dbReference>
<evidence type="ECO:0000259" key="4">
    <source>
        <dbReference type="Pfam" id="PF08241"/>
    </source>
</evidence>
<dbReference type="SUPFAM" id="SSF53335">
    <property type="entry name" value="S-adenosyl-L-methionine-dependent methyltransferases"/>
    <property type="match status" value="1"/>
</dbReference>
<dbReference type="EMBL" id="CP000909">
    <property type="protein sequence ID" value="ABY34151.1"/>
    <property type="molecule type" value="Genomic_DNA"/>
</dbReference>
<dbReference type="InterPro" id="IPR029063">
    <property type="entry name" value="SAM-dependent_MTases_sf"/>
</dbReference>
<dbReference type="eggNOG" id="COG2226">
    <property type="taxonomic scope" value="Bacteria"/>
</dbReference>
<dbReference type="Pfam" id="PF08241">
    <property type="entry name" value="Methyltransf_11"/>
    <property type="match status" value="1"/>
</dbReference>
<organism evidence="5 6">
    <name type="scientific">Chloroflexus aurantiacus (strain ATCC 29366 / DSM 635 / J-10-fl)</name>
    <dbReference type="NCBI Taxonomy" id="324602"/>
    <lineage>
        <taxon>Bacteria</taxon>
        <taxon>Bacillati</taxon>
        <taxon>Chloroflexota</taxon>
        <taxon>Chloroflexia</taxon>
        <taxon>Chloroflexales</taxon>
        <taxon>Chloroflexineae</taxon>
        <taxon>Chloroflexaceae</taxon>
        <taxon>Chloroflexus</taxon>
    </lineage>
</organism>
<dbReference type="STRING" id="324602.Caur_0919"/>
<gene>
    <name evidence="5" type="ordered locus">Caur_0919</name>
</gene>
<dbReference type="GO" id="GO:0008757">
    <property type="term" value="F:S-adenosylmethionine-dependent methyltransferase activity"/>
    <property type="evidence" value="ECO:0007669"/>
    <property type="project" value="InterPro"/>
</dbReference>
<dbReference type="EnsemblBacteria" id="ABY34151">
    <property type="protein sequence ID" value="ABY34151"/>
    <property type="gene ID" value="Caur_0919"/>
</dbReference>
<accession>A9WHN3</accession>
<protein>
    <submittedName>
        <fullName evidence="5">Methyltransferase type 11</fullName>
    </submittedName>
</protein>
<proteinExistence type="predicted"/>
<keyword evidence="2" id="KW-0808">Transferase</keyword>